<reference evidence="1 2" key="1">
    <citation type="submission" date="2018-06" db="EMBL/GenBank/DDBJ databases">
        <title>Genomic Encyclopedia of Archaeal and Bacterial Type Strains, Phase II (KMG-II): from individual species to whole genera.</title>
        <authorList>
            <person name="Goeker M."/>
        </authorList>
    </citation>
    <scope>NUCLEOTIDE SEQUENCE [LARGE SCALE GENOMIC DNA]</scope>
    <source>
        <strain evidence="1 2">ATCC BAA-1881</strain>
    </source>
</reference>
<dbReference type="EMBL" id="QKUF01000025">
    <property type="protein sequence ID" value="PZW23565.1"/>
    <property type="molecule type" value="Genomic_DNA"/>
</dbReference>
<dbReference type="Proteomes" id="UP000248806">
    <property type="component" value="Unassembled WGS sequence"/>
</dbReference>
<proteinExistence type="predicted"/>
<evidence type="ECO:0000313" key="1">
    <source>
        <dbReference type="EMBL" id="PZW23565.1"/>
    </source>
</evidence>
<organism evidence="1 2">
    <name type="scientific">Thermosporothrix hazakensis</name>
    <dbReference type="NCBI Taxonomy" id="644383"/>
    <lineage>
        <taxon>Bacteria</taxon>
        <taxon>Bacillati</taxon>
        <taxon>Chloroflexota</taxon>
        <taxon>Ktedonobacteria</taxon>
        <taxon>Ktedonobacterales</taxon>
        <taxon>Thermosporotrichaceae</taxon>
        <taxon>Thermosporothrix</taxon>
    </lineage>
</organism>
<dbReference type="AlphaFoldDB" id="A0A326U1J5"/>
<evidence type="ECO:0000313" key="2">
    <source>
        <dbReference type="Proteomes" id="UP000248806"/>
    </source>
</evidence>
<gene>
    <name evidence="1" type="ORF">EI42_04948</name>
</gene>
<name>A0A326U1J5_THEHA</name>
<sequence length="72" mass="8041">MKGAFCDDIHGRAYHLLAVVLALQGRLPVGMIVQPGDFGVKRLETMIRYPVIFLRFAGNDPAELDFLHVMKA</sequence>
<accession>A0A326U1J5</accession>
<dbReference type="RefSeq" id="WP_111325242.1">
    <property type="nucleotide sequence ID" value="NZ_BIFX01000003.1"/>
</dbReference>
<keyword evidence="2" id="KW-1185">Reference proteome</keyword>
<protein>
    <submittedName>
        <fullName evidence="1">Uncharacterized protein</fullName>
    </submittedName>
</protein>
<comment type="caution">
    <text evidence="1">The sequence shown here is derived from an EMBL/GenBank/DDBJ whole genome shotgun (WGS) entry which is preliminary data.</text>
</comment>